<keyword evidence="3" id="KW-0732">Signal</keyword>
<keyword evidence="1" id="KW-0646">Protease inhibitor</keyword>
<keyword evidence="2" id="KW-0789">Thiol protease inhibitor</keyword>
<evidence type="ECO:0000256" key="3">
    <source>
        <dbReference type="SAM" id="SignalP"/>
    </source>
</evidence>
<protein>
    <submittedName>
        <fullName evidence="5">Cysteine protease inhibitor</fullName>
    </submittedName>
</protein>
<dbReference type="AlphaFoldDB" id="V9HZU3"/>
<sequence>MAKVAGLIKLLLVVSVVLGLAGYAAAQEAAASGGKTEVSDVKTNAEVQNLGRKAVMEFNKRLNVKVNPENNAKRLVFTEVIKAEKQVVAGEKYFLTIKATSEDGQTKTYESEMWVKPGDETVHEMLNFAPAAAA</sequence>
<dbReference type="InterPro" id="IPR046350">
    <property type="entry name" value="Cystatin_sf"/>
</dbReference>
<feature type="signal peptide" evidence="3">
    <location>
        <begin position="1"/>
        <end position="26"/>
    </location>
</feature>
<dbReference type="PROSITE" id="PS00287">
    <property type="entry name" value="CYSTATIN"/>
    <property type="match status" value="1"/>
</dbReference>
<reference evidence="5" key="1">
    <citation type="submission" date="2009-12" db="EMBL/GenBank/DDBJ databases">
        <title>Construction and characterization of a full-length cDNA library from floral organs of sweet potato (Ipomoea batatas L.(Lam.)).</title>
        <authorList>
            <person name="Zhang Y.Z."/>
            <person name="Gu Y.H."/>
        </authorList>
    </citation>
    <scope>NUCLEOTIDE SEQUENCE</scope>
    <source>
        <tissue evidence="5">Flowers</tissue>
    </source>
</reference>
<evidence type="ECO:0000313" key="5">
    <source>
        <dbReference type="EMBL" id="ADV02771.1"/>
    </source>
</evidence>
<feature type="domain" description="Cystatin" evidence="4">
    <location>
        <begin position="30"/>
        <end position="129"/>
    </location>
</feature>
<dbReference type="PANTHER" id="PTHR47373">
    <property type="entry name" value="CYSTEINE PROTEINASE INHIBITOR 2"/>
    <property type="match status" value="1"/>
</dbReference>
<proteinExistence type="evidence at transcript level"/>
<dbReference type="PANTHER" id="PTHR47373:SF1">
    <property type="entry name" value="CYSTEINE PROTEINASE INHIBITOR 2"/>
    <property type="match status" value="1"/>
</dbReference>
<evidence type="ECO:0000259" key="4">
    <source>
        <dbReference type="SMART" id="SM00043"/>
    </source>
</evidence>
<dbReference type="GO" id="GO:0004869">
    <property type="term" value="F:cysteine-type endopeptidase inhibitor activity"/>
    <property type="evidence" value="ECO:0007669"/>
    <property type="project" value="UniProtKB-KW"/>
</dbReference>
<dbReference type="SUPFAM" id="SSF54403">
    <property type="entry name" value="Cystatin/monellin"/>
    <property type="match status" value="1"/>
</dbReference>
<feature type="chain" id="PRO_5018698027" evidence="3">
    <location>
        <begin position="27"/>
        <end position="134"/>
    </location>
</feature>
<dbReference type="EMBL" id="GU370377">
    <property type="protein sequence ID" value="ADV02771.1"/>
    <property type="molecule type" value="mRNA"/>
</dbReference>
<dbReference type="SMART" id="SM00043">
    <property type="entry name" value="CY"/>
    <property type="match status" value="1"/>
</dbReference>
<accession>V9HZU3</accession>
<evidence type="ECO:0000256" key="2">
    <source>
        <dbReference type="ARBA" id="ARBA00022704"/>
    </source>
</evidence>
<dbReference type="Pfam" id="PF16845">
    <property type="entry name" value="SQAPI"/>
    <property type="match status" value="1"/>
</dbReference>
<dbReference type="InterPro" id="IPR000010">
    <property type="entry name" value="Cystatin_dom"/>
</dbReference>
<organism evidence="5">
    <name type="scientific">Ipomoea batatas</name>
    <name type="common">Sweet potato</name>
    <name type="synonym">Convolvulus batatas</name>
    <dbReference type="NCBI Taxonomy" id="4120"/>
    <lineage>
        <taxon>Eukaryota</taxon>
        <taxon>Viridiplantae</taxon>
        <taxon>Streptophyta</taxon>
        <taxon>Embryophyta</taxon>
        <taxon>Tracheophyta</taxon>
        <taxon>Spermatophyta</taxon>
        <taxon>Magnoliopsida</taxon>
        <taxon>eudicotyledons</taxon>
        <taxon>Gunneridae</taxon>
        <taxon>Pentapetalae</taxon>
        <taxon>asterids</taxon>
        <taxon>lamiids</taxon>
        <taxon>Solanales</taxon>
        <taxon>Convolvulaceae</taxon>
        <taxon>Ipomoeeae</taxon>
        <taxon>Ipomoea</taxon>
    </lineage>
</organism>
<name>V9HZU3_IPOBA</name>
<dbReference type="CDD" id="cd00042">
    <property type="entry name" value="CY"/>
    <property type="match status" value="1"/>
</dbReference>
<dbReference type="InterPro" id="IPR018073">
    <property type="entry name" value="Prot_inh_cystat_CS"/>
</dbReference>
<dbReference type="Gene3D" id="3.10.450.10">
    <property type="match status" value="1"/>
</dbReference>
<gene>
    <name evidence="5" type="primary">CPI</name>
</gene>
<evidence type="ECO:0000256" key="1">
    <source>
        <dbReference type="ARBA" id="ARBA00022690"/>
    </source>
</evidence>